<comment type="caution">
    <text evidence="2">The sequence shown here is derived from an EMBL/GenBank/DDBJ whole genome shotgun (WGS) entry which is preliminary data.</text>
</comment>
<feature type="transmembrane region" description="Helical" evidence="1">
    <location>
        <begin position="7"/>
        <end position="26"/>
    </location>
</feature>
<dbReference type="Proteomes" id="UP001596620">
    <property type="component" value="Unassembled WGS sequence"/>
</dbReference>
<keyword evidence="1" id="KW-0472">Membrane</keyword>
<evidence type="ECO:0000256" key="1">
    <source>
        <dbReference type="SAM" id="Phobius"/>
    </source>
</evidence>
<keyword evidence="1" id="KW-1133">Transmembrane helix</keyword>
<organism evidence="2 3">
    <name type="scientific">Lentibacillus kimchii</name>
    <dbReference type="NCBI Taxonomy" id="1542911"/>
    <lineage>
        <taxon>Bacteria</taxon>
        <taxon>Bacillati</taxon>
        <taxon>Bacillota</taxon>
        <taxon>Bacilli</taxon>
        <taxon>Bacillales</taxon>
        <taxon>Bacillaceae</taxon>
        <taxon>Lentibacillus</taxon>
    </lineage>
</organism>
<accession>A0ABW2UV01</accession>
<dbReference type="EMBL" id="JBHTGR010000055">
    <property type="protein sequence ID" value="MFC7747691.1"/>
    <property type="molecule type" value="Genomic_DNA"/>
</dbReference>
<gene>
    <name evidence="2" type="ORF">ACFQU8_10890</name>
</gene>
<feature type="transmembrane region" description="Helical" evidence="1">
    <location>
        <begin position="32"/>
        <end position="52"/>
    </location>
</feature>
<keyword evidence="1" id="KW-0812">Transmembrane</keyword>
<proteinExistence type="predicted"/>
<evidence type="ECO:0000313" key="3">
    <source>
        <dbReference type="Proteomes" id="UP001596620"/>
    </source>
</evidence>
<protein>
    <recommendedName>
        <fullName evidence="4">DUF2929 family protein</fullName>
    </recommendedName>
</protein>
<name>A0ABW2UV01_9BACI</name>
<evidence type="ECO:0008006" key="4">
    <source>
        <dbReference type="Google" id="ProtNLM"/>
    </source>
</evidence>
<dbReference type="RefSeq" id="WP_382359838.1">
    <property type="nucleotide sequence ID" value="NZ_JBHTGR010000055.1"/>
</dbReference>
<keyword evidence="3" id="KW-1185">Reference proteome</keyword>
<evidence type="ECO:0000313" key="2">
    <source>
        <dbReference type="EMBL" id="MFC7747691.1"/>
    </source>
</evidence>
<sequence>MKQRILGFLLYFVSFFIVASVTNAIFKDGLNVLTVSLVALMVSLGLACIGPGKTDGK</sequence>
<reference evidence="3" key="1">
    <citation type="journal article" date="2019" name="Int. J. Syst. Evol. Microbiol.">
        <title>The Global Catalogue of Microorganisms (GCM) 10K type strain sequencing project: providing services to taxonomists for standard genome sequencing and annotation.</title>
        <authorList>
            <consortium name="The Broad Institute Genomics Platform"/>
            <consortium name="The Broad Institute Genome Sequencing Center for Infectious Disease"/>
            <person name="Wu L."/>
            <person name="Ma J."/>
        </authorList>
    </citation>
    <scope>NUCLEOTIDE SEQUENCE [LARGE SCALE GENOMIC DNA]</scope>
    <source>
        <strain evidence="3">JCM 30234</strain>
    </source>
</reference>